<dbReference type="GO" id="GO:0005737">
    <property type="term" value="C:cytoplasm"/>
    <property type="evidence" value="ECO:0007669"/>
    <property type="project" value="TreeGrafter"/>
</dbReference>
<evidence type="ECO:0000256" key="1">
    <source>
        <dbReference type="ARBA" id="ARBA00023002"/>
    </source>
</evidence>
<evidence type="ECO:0000313" key="4">
    <source>
        <dbReference type="Proteomes" id="UP000186817"/>
    </source>
</evidence>
<reference evidence="3 4" key="1">
    <citation type="submission" date="2016-02" db="EMBL/GenBank/DDBJ databases">
        <title>Genome analysis of coral dinoflagellate symbionts highlights evolutionary adaptations to a symbiotic lifestyle.</title>
        <authorList>
            <person name="Aranda M."/>
            <person name="Li Y."/>
            <person name="Liew Y.J."/>
            <person name="Baumgarten S."/>
            <person name="Simakov O."/>
            <person name="Wilson M."/>
            <person name="Piel J."/>
            <person name="Ashoor H."/>
            <person name="Bougouffa S."/>
            <person name="Bajic V.B."/>
            <person name="Ryu T."/>
            <person name="Ravasi T."/>
            <person name="Bayer T."/>
            <person name="Micklem G."/>
            <person name="Kim H."/>
            <person name="Bhak J."/>
            <person name="Lajeunesse T.C."/>
            <person name="Voolstra C.R."/>
        </authorList>
    </citation>
    <scope>NUCLEOTIDE SEQUENCE [LARGE SCALE GENOMIC DNA]</scope>
    <source>
        <strain evidence="3 4">CCMP2467</strain>
    </source>
</reference>
<dbReference type="PANTHER" id="PTHR13847">
    <property type="entry name" value="SARCOSINE DEHYDROGENASE-RELATED"/>
    <property type="match status" value="1"/>
</dbReference>
<dbReference type="EMBL" id="LSRX01000118">
    <property type="protein sequence ID" value="OLQ08428.1"/>
    <property type="molecule type" value="Genomic_DNA"/>
</dbReference>
<gene>
    <name evidence="3" type="ORF">AK812_SmicGene8096</name>
</gene>
<dbReference type="Gene3D" id="3.90.550.10">
    <property type="entry name" value="Spore Coat Polysaccharide Biosynthesis Protein SpsA, Chain A"/>
    <property type="match status" value="1"/>
</dbReference>
<keyword evidence="4" id="KW-1185">Reference proteome</keyword>
<dbReference type="PANTHER" id="PTHR13847:SF289">
    <property type="entry name" value="GLYCINE OXIDASE"/>
    <property type="match status" value="1"/>
</dbReference>
<dbReference type="InterPro" id="IPR029044">
    <property type="entry name" value="Nucleotide-diphossugar_trans"/>
</dbReference>
<dbReference type="SUPFAM" id="SSF51905">
    <property type="entry name" value="FAD/NAD(P)-binding domain"/>
    <property type="match status" value="1"/>
</dbReference>
<feature type="domain" description="FAD dependent oxidoreductase" evidence="2">
    <location>
        <begin position="170"/>
        <end position="354"/>
    </location>
</feature>
<feature type="domain" description="FAD dependent oxidoreductase" evidence="2">
    <location>
        <begin position="52"/>
        <end position="141"/>
    </location>
</feature>
<comment type="caution">
    <text evidence="3">The sequence shown here is derived from an EMBL/GenBank/DDBJ whole genome shotgun (WGS) entry which is preliminary data.</text>
</comment>
<evidence type="ECO:0000313" key="3">
    <source>
        <dbReference type="EMBL" id="OLQ08428.1"/>
    </source>
</evidence>
<dbReference type="GO" id="GO:0016491">
    <property type="term" value="F:oxidoreductase activity"/>
    <property type="evidence" value="ECO:0007669"/>
    <property type="project" value="UniProtKB-KW"/>
</dbReference>
<protein>
    <recommendedName>
        <fullName evidence="2">FAD dependent oxidoreductase domain-containing protein</fullName>
    </recommendedName>
</protein>
<dbReference type="Gene3D" id="3.30.9.10">
    <property type="entry name" value="D-Amino Acid Oxidase, subunit A, domain 2"/>
    <property type="match status" value="1"/>
</dbReference>
<dbReference type="SUPFAM" id="SSF48452">
    <property type="entry name" value="TPR-like"/>
    <property type="match status" value="1"/>
</dbReference>
<accession>A0A1Q9EM19</accession>
<dbReference type="CDD" id="cd00761">
    <property type="entry name" value="Glyco_tranf_GTA_type"/>
    <property type="match status" value="1"/>
</dbReference>
<dbReference type="InterPro" id="IPR006076">
    <property type="entry name" value="FAD-dep_OxRdtase"/>
</dbReference>
<keyword evidence="1" id="KW-0560">Oxidoreductase</keyword>
<dbReference type="Pfam" id="PF01266">
    <property type="entry name" value="DAO"/>
    <property type="match status" value="2"/>
</dbReference>
<dbReference type="Proteomes" id="UP000186817">
    <property type="component" value="Unassembled WGS sequence"/>
</dbReference>
<dbReference type="Gene3D" id="3.50.50.60">
    <property type="entry name" value="FAD/NAD(P)-binding domain"/>
    <property type="match status" value="2"/>
</dbReference>
<dbReference type="OrthoDB" id="498204at2759"/>
<dbReference type="InterPro" id="IPR011990">
    <property type="entry name" value="TPR-like_helical_dom_sf"/>
</dbReference>
<dbReference type="Gene3D" id="1.25.40.10">
    <property type="entry name" value="Tetratricopeptide repeat domain"/>
    <property type="match status" value="1"/>
</dbReference>
<sequence>MEPSVSPWPWHGRPCLGFSAVARKPQHRLLPRNRRVARAARGGDGGADEPLHVVICGAGVIGCSTAYYLRRLGKARQRQVKTVVVDRKGVGEAATGVAAGFLPREFHNGLDDQLHDRGFLEMRKLAAELKLKTYKPLPGWLVRPDSSAAAPAGTAPWLDGIEEVSDWGNQRLTGIRIDDDVVHCDVAVVAMGPWSVLAEDWFQGFRVPLLGTLGSMAFYDRPAGSIHSAIAISQQDDEGRDVMVTARADGKVTCLGVQGGHKVLTGQDLRQLNPEDVLPVQEDLQAGRNAFERLSSLTRGEAPDSIGAGVRSVMTNRAPMIGRIPGYGGTAYVACGHNAYGILCGPITGKALAEEILDGHSTCVDLHFRRLRLAISLKKDAPSRDQETPQNLEFLTSTRADGKGLSKQRSNPEGILATGLLFVKVRQLQLLKGRLEYRLEEGQGPSSGWVSVALAGKELLVRAEEAPEESGDEEWEVVGGTNPDGIIVRLRQLELCEGRLCFELLSGEGPRRGWVSLRAAGRELVRRRREPEEGATEPLLNTDYMGTPRGACRGCQRCNLWRFTSLSSIEWGGPDTTTTIDDRRHAYDRKMRGYQEKRRGFSARCQNCLCPAEEHLDLSGWLCAVQKAARPFRETYEEAIRKDPAYRHLGRAVGSAKTRTLPRHATIPAAALEWPVFDAAIYLLSLGFFDPRLHGRTGQGDQGLRDAPGKHLVSVVCPTSEKRHNFHPLLYENFRTQSYEPKELIVVDTGSRPSPFLLDKVQSDSRVIYRHFTVDDSRDTDPMSAVLVNDGLSLVTAEDVKRRRGICFKPKTGWSLGFKRNLCGHLARGVVIAHFDDDDLYAPDYLSRMVEALFSAFGGQLVVAPALKAAATLSEWHMMEVKEQQFGFFDPKTDPLVEAPMRESFQYGYGFSFVYTKSAWETVPFPDVEWSEDGEFMGRLQLQKIPIQLVCSRDCHDGLAAHTHHSDSTSGGEMCGNVRLGYAVPVPDAFRALLPVARKVALDTNVRRGSQHPLRAEMHRVLDGFGQAPSEVRWHEKELFLKRNPDFGQRPPATPQYKEWSGQVPGGFGFGLSYRGPWLRAVMFTCCGRREQFFGEDFLDLSQFKVAFPRKPLLGLWARGEIGPQALASAAPEEATRTGRAALQGFTAVFGVFRAPLPSVRRAAALPDEALPLEVGRWLSGRGDEARKQGDIFLKEGDVAAAALNYARAQALSDVPTAEVPRSDRCHIRCQLSSVELKAGRFDKALAYADEALSTEEDNLEARCRRAEAMLSMGRAEEVVRDLKASTCAAPDLTALLEQAEHQVQAART</sequence>
<name>A0A1Q9EM19_SYMMI</name>
<organism evidence="3 4">
    <name type="scientific">Symbiodinium microadriaticum</name>
    <name type="common">Dinoflagellate</name>
    <name type="synonym">Zooxanthella microadriatica</name>
    <dbReference type="NCBI Taxonomy" id="2951"/>
    <lineage>
        <taxon>Eukaryota</taxon>
        <taxon>Sar</taxon>
        <taxon>Alveolata</taxon>
        <taxon>Dinophyceae</taxon>
        <taxon>Suessiales</taxon>
        <taxon>Symbiodiniaceae</taxon>
        <taxon>Symbiodinium</taxon>
    </lineage>
</organism>
<dbReference type="InterPro" id="IPR036188">
    <property type="entry name" value="FAD/NAD-bd_sf"/>
</dbReference>
<evidence type="ECO:0000259" key="2">
    <source>
        <dbReference type="Pfam" id="PF01266"/>
    </source>
</evidence>
<dbReference type="SUPFAM" id="SSF53448">
    <property type="entry name" value="Nucleotide-diphospho-sugar transferases"/>
    <property type="match status" value="1"/>
</dbReference>
<proteinExistence type="predicted"/>